<protein>
    <recommendedName>
        <fullName evidence="2">DNA-binding protein</fullName>
    </recommendedName>
</protein>
<gene>
    <name evidence="1" type="ORF">S01H1_69176</name>
</gene>
<organism evidence="1">
    <name type="scientific">marine sediment metagenome</name>
    <dbReference type="NCBI Taxonomy" id="412755"/>
    <lineage>
        <taxon>unclassified sequences</taxon>
        <taxon>metagenomes</taxon>
        <taxon>ecological metagenomes</taxon>
    </lineage>
</organism>
<dbReference type="EMBL" id="BARS01045909">
    <property type="protein sequence ID" value="GAG37892.1"/>
    <property type="molecule type" value="Genomic_DNA"/>
</dbReference>
<accession>X0XRD2</accession>
<evidence type="ECO:0000313" key="1">
    <source>
        <dbReference type="EMBL" id="GAG37892.1"/>
    </source>
</evidence>
<proteinExistence type="predicted"/>
<dbReference type="Gene3D" id="3.30.870.10">
    <property type="entry name" value="Endonuclease Chain A"/>
    <property type="match status" value="1"/>
</dbReference>
<reference evidence="1" key="1">
    <citation type="journal article" date="2014" name="Front. Microbiol.">
        <title>High frequency of phylogenetically diverse reductive dehalogenase-homologous genes in deep subseafloor sedimentary metagenomes.</title>
        <authorList>
            <person name="Kawai M."/>
            <person name="Futagami T."/>
            <person name="Toyoda A."/>
            <person name="Takaki Y."/>
            <person name="Nishi S."/>
            <person name="Hori S."/>
            <person name="Arai W."/>
            <person name="Tsubouchi T."/>
            <person name="Morono Y."/>
            <person name="Uchiyama I."/>
            <person name="Ito T."/>
            <person name="Fujiyama A."/>
            <person name="Inagaki F."/>
            <person name="Takami H."/>
        </authorList>
    </citation>
    <scope>NUCLEOTIDE SEQUENCE</scope>
    <source>
        <strain evidence="1">Expedition CK06-06</strain>
    </source>
</reference>
<dbReference type="SUPFAM" id="SSF56024">
    <property type="entry name" value="Phospholipase D/nuclease"/>
    <property type="match status" value="1"/>
</dbReference>
<evidence type="ECO:0008006" key="2">
    <source>
        <dbReference type="Google" id="ProtNLM"/>
    </source>
</evidence>
<sequence>GQIFDAYKFVADLIRTAQKSIILIDNYIDDTVLIHLTKRNKGVKVTILTKTISKQLALDINKFNEQYPAIKIRKFKNSHDRFIIIDNTTVYHFGASLKDLGKKWFAFSKMDIGAVEMLARLEGMK</sequence>
<comment type="caution">
    <text evidence="1">The sequence shown here is derived from an EMBL/GenBank/DDBJ whole genome shotgun (WGS) entry which is preliminary data.</text>
</comment>
<feature type="non-terminal residue" evidence="1">
    <location>
        <position position="1"/>
    </location>
</feature>
<name>X0XRD2_9ZZZZ</name>
<dbReference type="AlphaFoldDB" id="X0XRD2"/>